<gene>
    <name evidence="3" type="ORF">B0T20DRAFT_418976</name>
</gene>
<dbReference type="Proteomes" id="UP001281003">
    <property type="component" value="Unassembled WGS sequence"/>
</dbReference>
<sequence length="74" mass="8342">MYITLSLLTCLLILPTIKTEKSHRRQNANRFHFHKPIYAFPTTNTKVGFNSPADSSSFSSSPSPSFPSCFSKMQ</sequence>
<comment type="caution">
    <text evidence="3">The sequence shown here is derived from an EMBL/GenBank/DDBJ whole genome shotgun (WGS) entry which is preliminary data.</text>
</comment>
<dbReference type="AlphaFoldDB" id="A0AAE0P9F6"/>
<feature type="chain" id="PRO_5042124223" description="Secreted protein" evidence="2">
    <location>
        <begin position="20"/>
        <end position="74"/>
    </location>
</feature>
<reference evidence="3" key="1">
    <citation type="journal article" date="2023" name="Mol. Phylogenet. Evol.">
        <title>Genome-scale phylogeny and comparative genomics of the fungal order Sordariales.</title>
        <authorList>
            <person name="Hensen N."/>
            <person name="Bonometti L."/>
            <person name="Westerberg I."/>
            <person name="Brannstrom I.O."/>
            <person name="Guillou S."/>
            <person name="Cros-Aarteil S."/>
            <person name="Calhoun S."/>
            <person name="Haridas S."/>
            <person name="Kuo A."/>
            <person name="Mondo S."/>
            <person name="Pangilinan J."/>
            <person name="Riley R."/>
            <person name="LaButti K."/>
            <person name="Andreopoulos B."/>
            <person name="Lipzen A."/>
            <person name="Chen C."/>
            <person name="Yan M."/>
            <person name="Daum C."/>
            <person name="Ng V."/>
            <person name="Clum A."/>
            <person name="Steindorff A."/>
            <person name="Ohm R.A."/>
            <person name="Martin F."/>
            <person name="Silar P."/>
            <person name="Natvig D.O."/>
            <person name="Lalanne C."/>
            <person name="Gautier V."/>
            <person name="Ament-Velasquez S.L."/>
            <person name="Kruys A."/>
            <person name="Hutchinson M.I."/>
            <person name="Powell A.J."/>
            <person name="Barry K."/>
            <person name="Miller A.N."/>
            <person name="Grigoriev I.V."/>
            <person name="Debuchy R."/>
            <person name="Gladieux P."/>
            <person name="Hiltunen Thoren M."/>
            <person name="Johannesson H."/>
        </authorList>
    </citation>
    <scope>NUCLEOTIDE SEQUENCE</scope>
    <source>
        <strain evidence="3">FGSC 1904</strain>
    </source>
</reference>
<evidence type="ECO:0000256" key="2">
    <source>
        <dbReference type="SAM" id="SignalP"/>
    </source>
</evidence>
<evidence type="ECO:0000313" key="4">
    <source>
        <dbReference type="Proteomes" id="UP001281003"/>
    </source>
</evidence>
<feature type="region of interest" description="Disordered" evidence="1">
    <location>
        <begin position="52"/>
        <end position="74"/>
    </location>
</feature>
<protein>
    <recommendedName>
        <fullName evidence="5">Secreted protein</fullName>
    </recommendedName>
</protein>
<keyword evidence="4" id="KW-1185">Reference proteome</keyword>
<name>A0AAE0P9F6_SORBR</name>
<evidence type="ECO:0000256" key="1">
    <source>
        <dbReference type="SAM" id="MobiDB-lite"/>
    </source>
</evidence>
<proteinExistence type="predicted"/>
<keyword evidence="2" id="KW-0732">Signal</keyword>
<feature type="signal peptide" evidence="2">
    <location>
        <begin position="1"/>
        <end position="19"/>
    </location>
</feature>
<accession>A0AAE0P9F6</accession>
<evidence type="ECO:0008006" key="5">
    <source>
        <dbReference type="Google" id="ProtNLM"/>
    </source>
</evidence>
<reference evidence="3" key="2">
    <citation type="submission" date="2023-07" db="EMBL/GenBank/DDBJ databases">
        <authorList>
            <consortium name="Lawrence Berkeley National Laboratory"/>
            <person name="Haridas S."/>
            <person name="Hensen N."/>
            <person name="Bonometti L."/>
            <person name="Westerberg I."/>
            <person name="Brannstrom I.O."/>
            <person name="Guillou S."/>
            <person name="Cros-Aarteil S."/>
            <person name="Calhoun S."/>
            <person name="Kuo A."/>
            <person name="Mondo S."/>
            <person name="Pangilinan J."/>
            <person name="Riley R."/>
            <person name="LaButti K."/>
            <person name="Andreopoulos B."/>
            <person name="Lipzen A."/>
            <person name="Chen C."/>
            <person name="Yanf M."/>
            <person name="Daum C."/>
            <person name="Ng V."/>
            <person name="Clum A."/>
            <person name="Steindorff A."/>
            <person name="Ohm R."/>
            <person name="Martin F."/>
            <person name="Silar P."/>
            <person name="Natvig D."/>
            <person name="Lalanne C."/>
            <person name="Gautier V."/>
            <person name="Ament-velasquez S.L."/>
            <person name="Kruys A."/>
            <person name="Hutchinson M.I."/>
            <person name="Powell A.J."/>
            <person name="Barry K."/>
            <person name="Miller A.N."/>
            <person name="Grigoriev I.V."/>
            <person name="Debuchy R."/>
            <person name="Gladieux P."/>
            <person name="Thoren M.H."/>
            <person name="Johannesson H."/>
        </authorList>
    </citation>
    <scope>NUCLEOTIDE SEQUENCE</scope>
    <source>
        <strain evidence="3">FGSC 1904</strain>
    </source>
</reference>
<organism evidence="3 4">
    <name type="scientific">Sordaria brevicollis</name>
    <dbReference type="NCBI Taxonomy" id="83679"/>
    <lineage>
        <taxon>Eukaryota</taxon>
        <taxon>Fungi</taxon>
        <taxon>Dikarya</taxon>
        <taxon>Ascomycota</taxon>
        <taxon>Pezizomycotina</taxon>
        <taxon>Sordariomycetes</taxon>
        <taxon>Sordariomycetidae</taxon>
        <taxon>Sordariales</taxon>
        <taxon>Sordariaceae</taxon>
        <taxon>Sordaria</taxon>
    </lineage>
</organism>
<evidence type="ECO:0000313" key="3">
    <source>
        <dbReference type="EMBL" id="KAK3395505.1"/>
    </source>
</evidence>
<dbReference type="EMBL" id="JAUTDP010000010">
    <property type="protein sequence ID" value="KAK3395505.1"/>
    <property type="molecule type" value="Genomic_DNA"/>
</dbReference>